<dbReference type="EMBL" id="SNRV01000060">
    <property type="protein sequence ID" value="TEW26232.1"/>
    <property type="molecule type" value="Genomic_DNA"/>
</dbReference>
<gene>
    <name evidence="1" type="ORF">E2R48_10460</name>
</gene>
<evidence type="ECO:0000313" key="2">
    <source>
        <dbReference type="Proteomes" id="UP000297565"/>
    </source>
</evidence>
<dbReference type="Proteomes" id="UP000297565">
    <property type="component" value="Unassembled WGS sequence"/>
</dbReference>
<accession>A0AAX2S1S4</accession>
<proteinExistence type="predicted"/>
<organism evidence="1 2">
    <name type="scientific">Histophilus somni</name>
    <name type="common">Haemophilus somnus</name>
    <dbReference type="NCBI Taxonomy" id="731"/>
    <lineage>
        <taxon>Bacteria</taxon>
        <taxon>Pseudomonadati</taxon>
        <taxon>Pseudomonadota</taxon>
        <taxon>Gammaproteobacteria</taxon>
        <taxon>Pasteurellales</taxon>
        <taxon>Pasteurellaceae</taxon>
        <taxon>Histophilus</taxon>
    </lineage>
</organism>
<dbReference type="RefSeq" id="WP_041605130.1">
    <property type="nucleotide sequence ID" value="NZ_CP157211.1"/>
</dbReference>
<dbReference type="AlphaFoldDB" id="A0AAX2S1S4"/>
<name>A0AAX2S1S4_HISSO</name>
<sequence>MTEWGEKSILAKIVINDFSEDGFTAIPKEDYWVGLYMKGISDLTKEEAENEYFVPLDIWEERVRIKNKSKGE</sequence>
<protein>
    <submittedName>
        <fullName evidence="1">Uncharacterized protein</fullName>
    </submittedName>
</protein>
<comment type="caution">
    <text evidence="1">The sequence shown here is derived from an EMBL/GenBank/DDBJ whole genome shotgun (WGS) entry which is preliminary data.</text>
</comment>
<reference evidence="1 2" key="1">
    <citation type="submission" date="2019-03" db="EMBL/GenBank/DDBJ databases">
        <title>Horizontal Gene Transfer Machinery in Histophilus somni.</title>
        <authorList>
            <person name="Mostafa Nazari M."/>
            <person name="Liljebjelke K."/>
        </authorList>
    </citation>
    <scope>NUCLEOTIDE SEQUENCE [LARGE SCALE GENOMIC DNA]</scope>
    <source>
        <strain evidence="1 2">UOC-EPH-KLM-04</strain>
    </source>
</reference>
<evidence type="ECO:0000313" key="1">
    <source>
        <dbReference type="EMBL" id="TEW26232.1"/>
    </source>
</evidence>
<dbReference type="GeneID" id="31487941"/>